<evidence type="ECO:0000313" key="3">
    <source>
        <dbReference type="Proteomes" id="UP000593573"/>
    </source>
</evidence>
<dbReference type="OrthoDB" id="429813at2759"/>
<proteinExistence type="predicted"/>
<comment type="caution">
    <text evidence="2">The sequence shown here is derived from an EMBL/GenBank/DDBJ whole genome shotgun (WGS) entry which is preliminary data.</text>
</comment>
<sequence length="187" mass="21716">MDVVLVNYGKGKLTCFPGNLNSALDVIPVDMVVNAMVVAMEVHYAQHQYSCETIYHVGSSSKNPLKLSDLRNLVHYYFTKNPWIDTNGQKVEVGKLIVVFYLINILCCQRFGKIYTNLNRRVKFILRLAEFYKPYSFFTGIFDDRNLERLQRVAEERGIDLAEFNFDSRSIDWEDYIMNSHIPGLLN</sequence>
<name>A0A7J8UJ95_9ROSI</name>
<dbReference type="EMBL" id="JABFAB010000006">
    <property type="protein sequence ID" value="MBA0650566.1"/>
    <property type="molecule type" value="Genomic_DNA"/>
</dbReference>
<dbReference type="CDD" id="cd09071">
    <property type="entry name" value="FAR_C"/>
    <property type="match status" value="1"/>
</dbReference>
<dbReference type="Gene3D" id="3.40.50.720">
    <property type="entry name" value="NAD(P)-binding Rossmann-like Domain"/>
    <property type="match status" value="1"/>
</dbReference>
<feature type="domain" description="Fatty acyl-CoA reductase C-terminal" evidence="1">
    <location>
        <begin position="99"/>
        <end position="185"/>
    </location>
</feature>
<evidence type="ECO:0000259" key="1">
    <source>
        <dbReference type="Pfam" id="PF03015"/>
    </source>
</evidence>
<dbReference type="PANTHER" id="PTHR11011:SF109">
    <property type="entry name" value="FATTY ACYL-COA REDUCTASE 1"/>
    <property type="match status" value="1"/>
</dbReference>
<feature type="non-terminal residue" evidence="2">
    <location>
        <position position="1"/>
    </location>
</feature>
<dbReference type="InterPro" id="IPR026055">
    <property type="entry name" value="FAR"/>
</dbReference>
<dbReference type="GO" id="GO:0010345">
    <property type="term" value="P:suberin biosynthetic process"/>
    <property type="evidence" value="ECO:0007669"/>
    <property type="project" value="TreeGrafter"/>
</dbReference>
<dbReference type="Pfam" id="PF03015">
    <property type="entry name" value="Sterile"/>
    <property type="match status" value="1"/>
</dbReference>
<gene>
    <name evidence="2" type="ORF">Goklo_017973</name>
</gene>
<reference evidence="2 3" key="1">
    <citation type="journal article" date="2019" name="Genome Biol. Evol.">
        <title>Insights into the evolution of the New World diploid cottons (Gossypium, subgenus Houzingenia) based on genome sequencing.</title>
        <authorList>
            <person name="Grover C.E."/>
            <person name="Arick M.A. 2nd"/>
            <person name="Thrash A."/>
            <person name="Conover J.L."/>
            <person name="Sanders W.S."/>
            <person name="Peterson D.G."/>
            <person name="Frelichowski J.E."/>
            <person name="Scheffler J.A."/>
            <person name="Scheffler B.E."/>
            <person name="Wendel J.F."/>
        </authorList>
    </citation>
    <scope>NUCLEOTIDE SEQUENCE [LARGE SCALE GENOMIC DNA]</scope>
    <source>
        <strain evidence="2">57</strain>
        <tissue evidence="2">Leaf</tissue>
    </source>
</reference>
<keyword evidence="3" id="KW-1185">Reference proteome</keyword>
<dbReference type="InterPro" id="IPR033640">
    <property type="entry name" value="FAR_C"/>
</dbReference>
<dbReference type="GO" id="GO:0035336">
    <property type="term" value="P:long-chain fatty-acyl-CoA metabolic process"/>
    <property type="evidence" value="ECO:0007669"/>
    <property type="project" value="TreeGrafter"/>
</dbReference>
<accession>A0A7J8UJ95</accession>
<dbReference type="Proteomes" id="UP000593573">
    <property type="component" value="Unassembled WGS sequence"/>
</dbReference>
<dbReference type="GO" id="GO:0080019">
    <property type="term" value="F:alcohol-forming very long-chain fatty acyl-CoA reductase activity"/>
    <property type="evidence" value="ECO:0007669"/>
    <property type="project" value="InterPro"/>
</dbReference>
<evidence type="ECO:0000313" key="2">
    <source>
        <dbReference type="EMBL" id="MBA0650566.1"/>
    </source>
</evidence>
<dbReference type="AlphaFoldDB" id="A0A7J8UJ95"/>
<organism evidence="2 3">
    <name type="scientific">Gossypium klotzschianum</name>
    <dbReference type="NCBI Taxonomy" id="34286"/>
    <lineage>
        <taxon>Eukaryota</taxon>
        <taxon>Viridiplantae</taxon>
        <taxon>Streptophyta</taxon>
        <taxon>Embryophyta</taxon>
        <taxon>Tracheophyta</taxon>
        <taxon>Spermatophyta</taxon>
        <taxon>Magnoliopsida</taxon>
        <taxon>eudicotyledons</taxon>
        <taxon>Gunneridae</taxon>
        <taxon>Pentapetalae</taxon>
        <taxon>rosids</taxon>
        <taxon>malvids</taxon>
        <taxon>Malvales</taxon>
        <taxon>Malvaceae</taxon>
        <taxon>Malvoideae</taxon>
        <taxon>Gossypium</taxon>
    </lineage>
</organism>
<protein>
    <recommendedName>
        <fullName evidence="1">Fatty acyl-CoA reductase C-terminal domain-containing protein</fullName>
    </recommendedName>
</protein>
<dbReference type="PANTHER" id="PTHR11011">
    <property type="entry name" value="MALE STERILITY PROTEIN 2-RELATED"/>
    <property type="match status" value="1"/>
</dbReference>